<keyword evidence="2" id="KW-1185">Reference proteome</keyword>
<organism evidence="1 2">
    <name type="scientific">Arsenicibacter rosenii</name>
    <dbReference type="NCBI Taxonomy" id="1750698"/>
    <lineage>
        <taxon>Bacteria</taxon>
        <taxon>Pseudomonadati</taxon>
        <taxon>Bacteroidota</taxon>
        <taxon>Cytophagia</taxon>
        <taxon>Cytophagales</taxon>
        <taxon>Spirosomataceae</taxon>
        <taxon>Arsenicibacter</taxon>
    </lineage>
</organism>
<evidence type="ECO:0000313" key="1">
    <source>
        <dbReference type="EMBL" id="OIN55730.1"/>
    </source>
</evidence>
<name>A0A1S2VBD2_9BACT</name>
<comment type="caution">
    <text evidence="1">The sequence shown here is derived from an EMBL/GenBank/DDBJ whole genome shotgun (WGS) entry which is preliminary data.</text>
</comment>
<accession>A0A1S2VBD2</accession>
<evidence type="ECO:0000313" key="2">
    <source>
        <dbReference type="Proteomes" id="UP000181790"/>
    </source>
</evidence>
<reference evidence="1 2" key="1">
    <citation type="submission" date="2016-10" db="EMBL/GenBank/DDBJ databases">
        <title>Arsenicibacter rosenii gen. nov., sp. nov., an efficient arsenic-methylating bacterium isolated from an arsenic-contaminated paddy soil.</title>
        <authorList>
            <person name="Huang K."/>
        </authorList>
    </citation>
    <scope>NUCLEOTIDE SEQUENCE [LARGE SCALE GENOMIC DNA]</scope>
    <source>
        <strain evidence="1 2">SM-1</strain>
    </source>
</reference>
<protein>
    <submittedName>
        <fullName evidence="1">Uncharacterized protein</fullName>
    </submittedName>
</protein>
<dbReference type="Proteomes" id="UP000181790">
    <property type="component" value="Unassembled WGS sequence"/>
</dbReference>
<proteinExistence type="predicted"/>
<gene>
    <name evidence="1" type="ORF">BLX24_28355</name>
</gene>
<dbReference type="AlphaFoldDB" id="A0A1S2VBD2"/>
<dbReference type="EMBL" id="MORL01000038">
    <property type="protein sequence ID" value="OIN55730.1"/>
    <property type="molecule type" value="Genomic_DNA"/>
</dbReference>
<dbReference type="OrthoDB" id="3532303at2"/>
<dbReference type="RefSeq" id="WP_071506615.1">
    <property type="nucleotide sequence ID" value="NZ_MORL01000038.1"/>
</dbReference>
<sequence>MRVNWLNFGLLGVALLLFAVLAIPGIAATLLVSVVRWPASGGPVVYLSRTAGTMAISIDVMGNVLYKDLLEVLFLKHSNPYPFGKVGETISYVLGKNKQLGTLSRTGRLLADILNWLDPEHVEKAVRTHESK</sequence>